<sequence length="142" mass="16211">MSSPAPATRSYAGDTLSDQPSKMSLTLDNHQFHWIPSPSNAVSKEARSSPSLLNATNFLQILVKMKVLRETNYRGSCSFHAIWRQIRHQSSSIVEDEVDPFLVVKNELFILANRLRSIVVAEVPEYFFKKQSDFNQQERRVG</sequence>
<organism evidence="1 2">
    <name type="scientific">Vaccinium darrowii</name>
    <dbReference type="NCBI Taxonomy" id="229202"/>
    <lineage>
        <taxon>Eukaryota</taxon>
        <taxon>Viridiplantae</taxon>
        <taxon>Streptophyta</taxon>
        <taxon>Embryophyta</taxon>
        <taxon>Tracheophyta</taxon>
        <taxon>Spermatophyta</taxon>
        <taxon>Magnoliopsida</taxon>
        <taxon>eudicotyledons</taxon>
        <taxon>Gunneridae</taxon>
        <taxon>Pentapetalae</taxon>
        <taxon>asterids</taxon>
        <taxon>Ericales</taxon>
        <taxon>Ericaceae</taxon>
        <taxon>Vaccinioideae</taxon>
        <taxon>Vaccinieae</taxon>
        <taxon>Vaccinium</taxon>
    </lineage>
</organism>
<dbReference type="Proteomes" id="UP000828048">
    <property type="component" value="Chromosome 11"/>
</dbReference>
<evidence type="ECO:0000313" key="2">
    <source>
        <dbReference type="Proteomes" id="UP000828048"/>
    </source>
</evidence>
<protein>
    <submittedName>
        <fullName evidence="1">Uncharacterized protein</fullName>
    </submittedName>
</protein>
<gene>
    <name evidence="1" type="ORF">Vadar_026522</name>
</gene>
<dbReference type="EMBL" id="CM037161">
    <property type="protein sequence ID" value="KAH7855586.1"/>
    <property type="molecule type" value="Genomic_DNA"/>
</dbReference>
<reference evidence="1 2" key="1">
    <citation type="journal article" date="2021" name="Hortic Res">
        <title>High-quality reference genome and annotation aids understanding of berry development for evergreen blueberry (Vaccinium darrowii).</title>
        <authorList>
            <person name="Yu J."/>
            <person name="Hulse-Kemp A.M."/>
            <person name="Babiker E."/>
            <person name="Staton M."/>
        </authorList>
    </citation>
    <scope>NUCLEOTIDE SEQUENCE [LARGE SCALE GENOMIC DNA]</scope>
    <source>
        <strain evidence="2">cv. NJ 8807/NJ 8810</strain>
        <tissue evidence="1">Young leaf</tissue>
    </source>
</reference>
<proteinExistence type="predicted"/>
<keyword evidence="2" id="KW-1185">Reference proteome</keyword>
<name>A0ACB7YQF0_9ERIC</name>
<comment type="caution">
    <text evidence="1">The sequence shown here is derived from an EMBL/GenBank/DDBJ whole genome shotgun (WGS) entry which is preliminary data.</text>
</comment>
<accession>A0ACB7YQF0</accession>
<evidence type="ECO:0000313" key="1">
    <source>
        <dbReference type="EMBL" id="KAH7855586.1"/>
    </source>
</evidence>